<evidence type="ECO:0000313" key="3">
    <source>
        <dbReference type="Proteomes" id="UP000017836"/>
    </source>
</evidence>
<dbReference type="HOGENOM" id="CLU_2213501_0_0_1"/>
<accession>W1NUL7</accession>
<organism evidence="2 3">
    <name type="scientific">Amborella trichopoda</name>
    <dbReference type="NCBI Taxonomy" id="13333"/>
    <lineage>
        <taxon>Eukaryota</taxon>
        <taxon>Viridiplantae</taxon>
        <taxon>Streptophyta</taxon>
        <taxon>Embryophyta</taxon>
        <taxon>Tracheophyta</taxon>
        <taxon>Spermatophyta</taxon>
        <taxon>Magnoliopsida</taxon>
        <taxon>Amborellales</taxon>
        <taxon>Amborellaceae</taxon>
        <taxon>Amborella</taxon>
    </lineage>
</organism>
<feature type="compositionally biased region" description="Basic and acidic residues" evidence="1">
    <location>
        <begin position="95"/>
        <end position="107"/>
    </location>
</feature>
<keyword evidence="3" id="KW-1185">Reference proteome</keyword>
<protein>
    <submittedName>
        <fullName evidence="2">Uncharacterized protein</fullName>
    </submittedName>
</protein>
<reference evidence="3" key="1">
    <citation type="journal article" date="2013" name="Science">
        <title>The Amborella genome and the evolution of flowering plants.</title>
        <authorList>
            <consortium name="Amborella Genome Project"/>
        </authorList>
    </citation>
    <scope>NUCLEOTIDE SEQUENCE [LARGE SCALE GENOMIC DNA]</scope>
</reference>
<evidence type="ECO:0000256" key="1">
    <source>
        <dbReference type="SAM" id="MobiDB-lite"/>
    </source>
</evidence>
<dbReference type="Proteomes" id="UP000017836">
    <property type="component" value="Unassembled WGS sequence"/>
</dbReference>
<dbReference type="PANTHER" id="PTHR33132:SF128">
    <property type="entry name" value="OS01G0778900 PROTEIN"/>
    <property type="match status" value="1"/>
</dbReference>
<name>W1NUL7_AMBTC</name>
<proteinExistence type="predicted"/>
<dbReference type="Gramene" id="ERM99013">
    <property type="protein sequence ID" value="ERM99013"/>
    <property type="gene ID" value="AMTR_s00101p00043810"/>
</dbReference>
<feature type="region of interest" description="Disordered" evidence="1">
    <location>
        <begin position="64"/>
        <end position="107"/>
    </location>
</feature>
<dbReference type="PANTHER" id="PTHR33132">
    <property type="entry name" value="OSJNBB0118P14.9 PROTEIN"/>
    <property type="match status" value="1"/>
</dbReference>
<sequence>MSLTDIVPKESCVEKHLSDVVPEESCIEKYWNSSLPAVNSMKRSPSADSLSSSINGARTCVCSPTKHPGSFRCRYHRSSLSSSSSSPSMPPPHPRHSESQKSSVEAK</sequence>
<evidence type="ECO:0000313" key="2">
    <source>
        <dbReference type="EMBL" id="ERM99013.1"/>
    </source>
</evidence>
<dbReference type="OMA" id="INGARTC"/>
<dbReference type="AlphaFoldDB" id="W1NUL7"/>
<feature type="compositionally biased region" description="Low complexity" evidence="1">
    <location>
        <begin position="78"/>
        <end position="87"/>
    </location>
</feature>
<gene>
    <name evidence="2" type="ORF">AMTR_s00101p00043810</name>
</gene>
<dbReference type="EMBL" id="KI395058">
    <property type="protein sequence ID" value="ERM99013.1"/>
    <property type="molecule type" value="Genomic_DNA"/>
</dbReference>